<accession>A0A6B2L8A2</accession>
<feature type="compositionally biased region" description="Low complexity" evidence="3">
    <location>
        <begin position="318"/>
        <end position="341"/>
    </location>
</feature>
<dbReference type="GO" id="GO:0032259">
    <property type="term" value="P:methylation"/>
    <property type="evidence" value="ECO:0007669"/>
    <property type="project" value="UniProtKB-KW"/>
</dbReference>
<dbReference type="InterPro" id="IPR050602">
    <property type="entry name" value="Malonyl-ACP_OMT"/>
</dbReference>
<dbReference type="PANTHER" id="PTHR13090:SF1">
    <property type="entry name" value="ARGININE-HYDROXYLASE NDUFAF5, MITOCHONDRIAL"/>
    <property type="match status" value="1"/>
</dbReference>
<dbReference type="GO" id="GO:0008757">
    <property type="term" value="F:S-adenosylmethionine-dependent methyltransferase activity"/>
    <property type="evidence" value="ECO:0007669"/>
    <property type="project" value="InterPro"/>
</dbReference>
<dbReference type="InterPro" id="IPR013216">
    <property type="entry name" value="Methyltransf_11"/>
</dbReference>
<dbReference type="CDD" id="cd02440">
    <property type="entry name" value="AdoMet_MTases"/>
    <property type="match status" value="1"/>
</dbReference>
<protein>
    <recommendedName>
        <fullName evidence="4">Methyltransferase type 11 domain-containing protein</fullName>
    </recommendedName>
</protein>
<dbReference type="Pfam" id="PF08241">
    <property type="entry name" value="Methyltransf_11"/>
    <property type="match status" value="1"/>
</dbReference>
<dbReference type="SUPFAM" id="SSF53335">
    <property type="entry name" value="S-adenosyl-L-methionine-dependent methyltransferases"/>
    <property type="match status" value="1"/>
</dbReference>
<evidence type="ECO:0000313" key="5">
    <source>
        <dbReference type="EMBL" id="NDV33196.1"/>
    </source>
</evidence>
<sequence>MSVFDRRAKVIQRDAMANLENFEEFNYLREYTSKILLDRLQDITNKTFPTVLDLGSNYGPLVPHLLKKPGTSTVYQMEHSFNTLSKYSQKYHQLAKENNINFQQICASEEHLPFKEKSLDLVISCLSLHWVNDLPGTFSQVRKCLKDDGVFIGVLFGEDTLQELRSSFVLAEKEIVGGVGHHISPFTSISDVGNLLNGAGFTLTTIDQELMTVNYADAFILMYDLRRMAENNVSVLPRRFVSKETFCAVASIYQELYGNEDGSVPASFNAIFFIGWAPHESQPRPKPRGSQTHSFADLNQILSKNPPPASSPGPSSPPASSAPGPSSPPTSSASAPGSSAPSRPPSS</sequence>
<feature type="compositionally biased region" description="Pro residues" evidence="3">
    <location>
        <begin position="305"/>
        <end position="317"/>
    </location>
</feature>
<evidence type="ECO:0000259" key="4">
    <source>
        <dbReference type="Pfam" id="PF08241"/>
    </source>
</evidence>
<evidence type="ECO:0000256" key="1">
    <source>
        <dbReference type="ARBA" id="ARBA00022603"/>
    </source>
</evidence>
<reference evidence="5" key="1">
    <citation type="journal article" date="2020" name="J. Eukaryot. Microbiol.">
        <title>De novo Sequencing, Assembly and Annotation of the Transcriptome for the Free-Living Testate Amoeba Arcella intermedia.</title>
        <authorList>
            <person name="Ribeiro G.M."/>
            <person name="Porfirio-Sousa A.L."/>
            <person name="Maurer-Alcala X.X."/>
            <person name="Katz L.A."/>
            <person name="Lahr D.J.G."/>
        </authorList>
    </citation>
    <scope>NUCLEOTIDE SEQUENCE</scope>
</reference>
<dbReference type="GO" id="GO:0005739">
    <property type="term" value="C:mitochondrion"/>
    <property type="evidence" value="ECO:0007669"/>
    <property type="project" value="TreeGrafter"/>
</dbReference>
<evidence type="ECO:0000256" key="3">
    <source>
        <dbReference type="SAM" id="MobiDB-lite"/>
    </source>
</evidence>
<dbReference type="GO" id="GO:0032981">
    <property type="term" value="P:mitochondrial respiratory chain complex I assembly"/>
    <property type="evidence" value="ECO:0007669"/>
    <property type="project" value="TreeGrafter"/>
</dbReference>
<organism evidence="5">
    <name type="scientific">Arcella intermedia</name>
    <dbReference type="NCBI Taxonomy" id="1963864"/>
    <lineage>
        <taxon>Eukaryota</taxon>
        <taxon>Amoebozoa</taxon>
        <taxon>Tubulinea</taxon>
        <taxon>Elardia</taxon>
        <taxon>Arcellinida</taxon>
        <taxon>Sphaerothecina</taxon>
        <taxon>Arcellidae</taxon>
        <taxon>Arcella</taxon>
    </lineage>
</organism>
<dbReference type="Gene3D" id="3.40.50.150">
    <property type="entry name" value="Vaccinia Virus protein VP39"/>
    <property type="match status" value="1"/>
</dbReference>
<proteinExistence type="predicted"/>
<evidence type="ECO:0000256" key="2">
    <source>
        <dbReference type="ARBA" id="ARBA00022679"/>
    </source>
</evidence>
<keyword evidence="2" id="KW-0808">Transferase</keyword>
<feature type="domain" description="Methyltransferase type 11" evidence="4">
    <location>
        <begin position="52"/>
        <end position="152"/>
    </location>
</feature>
<dbReference type="AlphaFoldDB" id="A0A6B2L8A2"/>
<keyword evidence="1" id="KW-0489">Methyltransferase</keyword>
<name>A0A6B2L8A2_9EUKA</name>
<feature type="region of interest" description="Disordered" evidence="3">
    <location>
        <begin position="280"/>
        <end position="347"/>
    </location>
</feature>
<dbReference type="EMBL" id="GIBP01004227">
    <property type="protein sequence ID" value="NDV33196.1"/>
    <property type="molecule type" value="Transcribed_RNA"/>
</dbReference>
<dbReference type="PANTHER" id="PTHR13090">
    <property type="entry name" value="ARGININE-HYDROXYLASE NDUFAF5, MITOCHONDRIAL"/>
    <property type="match status" value="1"/>
</dbReference>
<dbReference type="InterPro" id="IPR029063">
    <property type="entry name" value="SAM-dependent_MTases_sf"/>
</dbReference>